<keyword evidence="3" id="KW-1185">Reference proteome</keyword>
<evidence type="ECO:0000256" key="1">
    <source>
        <dbReference type="SAM" id="SignalP"/>
    </source>
</evidence>
<keyword evidence="1" id="KW-0732">Signal</keyword>
<feature type="chain" id="PRO_5040385744" evidence="1">
    <location>
        <begin position="25"/>
        <end position="287"/>
    </location>
</feature>
<dbReference type="Proteomes" id="UP000789739">
    <property type="component" value="Unassembled WGS sequence"/>
</dbReference>
<name>A0A9N9F8H0_9GLOM</name>
<sequence length="287" mass="31644">MHKLAYYPFFISLLIFSLICSANANRKITVTKLPHIIVINSRSTDPTTNVFSLYRFRFSTNYVPHIRIEGYKNVNDTVSGFTFRAVLVALVEYNDTIAVKDSDSVFSYFGKGVLWDEIKFNDGNDGLKTLNTTLTANLGGANPFTTTISLYATETQKSINGATLLPSDVKYSLAFSNFPYKYQNSKIAIAHMVFSASGSKKSFNSDDAQITVSSNTTGVGRLQWAKTITADGKDVGISAETNVLWKAAPQFTNGDPTDDDAIASEEVETVVFKFDAVQPKSVVWDPR</sequence>
<feature type="signal peptide" evidence="1">
    <location>
        <begin position="1"/>
        <end position="24"/>
    </location>
</feature>
<dbReference type="AlphaFoldDB" id="A0A9N9F8H0"/>
<accession>A0A9N9F8H0</accession>
<gene>
    <name evidence="2" type="ORF">PBRASI_LOCUS3367</name>
</gene>
<proteinExistence type="predicted"/>
<protein>
    <submittedName>
        <fullName evidence="2">7226_t:CDS:1</fullName>
    </submittedName>
</protein>
<reference evidence="2" key="1">
    <citation type="submission" date="2021-06" db="EMBL/GenBank/DDBJ databases">
        <authorList>
            <person name="Kallberg Y."/>
            <person name="Tangrot J."/>
            <person name="Rosling A."/>
        </authorList>
    </citation>
    <scope>NUCLEOTIDE SEQUENCE</scope>
    <source>
        <strain evidence="2">BR232B</strain>
    </source>
</reference>
<comment type="caution">
    <text evidence="2">The sequence shown here is derived from an EMBL/GenBank/DDBJ whole genome shotgun (WGS) entry which is preliminary data.</text>
</comment>
<evidence type="ECO:0000313" key="3">
    <source>
        <dbReference type="Proteomes" id="UP000789739"/>
    </source>
</evidence>
<dbReference type="OrthoDB" id="2117518at2759"/>
<dbReference type="EMBL" id="CAJVPI010000300">
    <property type="protein sequence ID" value="CAG8515985.1"/>
    <property type="molecule type" value="Genomic_DNA"/>
</dbReference>
<evidence type="ECO:0000313" key="2">
    <source>
        <dbReference type="EMBL" id="CAG8515985.1"/>
    </source>
</evidence>
<organism evidence="2 3">
    <name type="scientific">Paraglomus brasilianum</name>
    <dbReference type="NCBI Taxonomy" id="144538"/>
    <lineage>
        <taxon>Eukaryota</taxon>
        <taxon>Fungi</taxon>
        <taxon>Fungi incertae sedis</taxon>
        <taxon>Mucoromycota</taxon>
        <taxon>Glomeromycotina</taxon>
        <taxon>Glomeromycetes</taxon>
        <taxon>Paraglomerales</taxon>
        <taxon>Paraglomeraceae</taxon>
        <taxon>Paraglomus</taxon>
    </lineage>
</organism>